<evidence type="ECO:0000256" key="4">
    <source>
        <dbReference type="ARBA" id="ARBA00022679"/>
    </source>
</evidence>
<sequence>METKGTVLRHESQNDKIILFSRDIHEKMLAKKELQESQQKYKYQVDYLNTLINTMNEFCITYDKKTRITFVNKRLLEALGYTEEEMLGKSVLHFVSKDYIEPALNQINNRLYFGEVSSHENAIVCKDGSVLLVRLKGSPIIKNDEIVGGLVLAEDITQERRIEKEMARLVQLNTVGEIAASIGHEIRNPMTTVQGFLQIMSQNEKLSDFRDHFELMLEELNRANSIITEFLALAKDKVVDLQCWNLNKIIAAIAPLLKADAMKEDKNICFELGDIPDLLLDEKEIRQLLLNLVRNGLEAMQEGGTVTVRTCLEEEKVMLVVVDEGEGIPSEILDKIGTPFLSTKEKGTGLGLAVCHSIVTRHNGVINVSTSSQGSKFVICFTPSF</sequence>
<dbReference type="PROSITE" id="PS50112">
    <property type="entry name" value="PAS"/>
    <property type="match status" value="1"/>
</dbReference>
<evidence type="ECO:0000259" key="11">
    <source>
        <dbReference type="PROSITE" id="PS50113"/>
    </source>
</evidence>
<gene>
    <name evidence="12" type="ORF">948</name>
</gene>
<dbReference type="Pfam" id="PF13426">
    <property type="entry name" value="PAS_9"/>
    <property type="match status" value="1"/>
</dbReference>
<evidence type="ECO:0000256" key="2">
    <source>
        <dbReference type="ARBA" id="ARBA00012438"/>
    </source>
</evidence>
<dbReference type="GO" id="GO:0005524">
    <property type="term" value="F:ATP binding"/>
    <property type="evidence" value="ECO:0007669"/>
    <property type="project" value="UniProtKB-KW"/>
</dbReference>
<protein>
    <recommendedName>
        <fullName evidence="2">histidine kinase</fullName>
        <ecNumber evidence="2">2.7.13.3</ecNumber>
    </recommendedName>
</protein>
<dbReference type="PANTHER" id="PTHR43065">
    <property type="entry name" value="SENSOR HISTIDINE KINASE"/>
    <property type="match status" value="1"/>
</dbReference>
<dbReference type="CDD" id="cd00082">
    <property type="entry name" value="HisKA"/>
    <property type="match status" value="1"/>
</dbReference>
<evidence type="ECO:0000259" key="9">
    <source>
        <dbReference type="PROSITE" id="PS50109"/>
    </source>
</evidence>
<dbReference type="InterPro" id="IPR000014">
    <property type="entry name" value="PAS"/>
</dbReference>
<dbReference type="STRING" id="690567.948"/>
<dbReference type="SUPFAM" id="SSF55785">
    <property type="entry name" value="PYP-like sensor domain (PAS domain)"/>
    <property type="match status" value="1"/>
</dbReference>
<dbReference type="InterPro" id="IPR036890">
    <property type="entry name" value="HATPase_C_sf"/>
</dbReference>
<keyword evidence="5" id="KW-0547">Nucleotide-binding</keyword>
<reference evidence="12 13" key="1">
    <citation type="submission" date="2015-03" db="EMBL/GenBank/DDBJ databases">
        <authorList>
            <person name="Murphy D."/>
        </authorList>
    </citation>
    <scope>NUCLEOTIDE SEQUENCE [LARGE SCALE GENOMIC DNA]</scope>
    <source>
        <strain evidence="12 13">OL-4</strain>
    </source>
</reference>
<organism evidence="12 13">
    <name type="scientific">Syntrophomonas zehnderi OL-4</name>
    <dbReference type="NCBI Taxonomy" id="690567"/>
    <lineage>
        <taxon>Bacteria</taxon>
        <taxon>Bacillati</taxon>
        <taxon>Bacillota</taxon>
        <taxon>Clostridia</taxon>
        <taxon>Eubacteriales</taxon>
        <taxon>Syntrophomonadaceae</taxon>
        <taxon>Syntrophomonas</taxon>
    </lineage>
</organism>
<name>A0A0E4G9Z5_9FIRM</name>
<dbReference type="RefSeq" id="WP_084691479.1">
    <property type="nucleotide sequence ID" value="NZ_CGIH01000013.1"/>
</dbReference>
<dbReference type="PROSITE" id="PS50109">
    <property type="entry name" value="HIS_KIN"/>
    <property type="match status" value="1"/>
</dbReference>
<feature type="domain" description="Histidine kinase" evidence="9">
    <location>
        <begin position="181"/>
        <end position="385"/>
    </location>
</feature>
<dbReference type="SUPFAM" id="SSF47384">
    <property type="entry name" value="Homodimeric domain of signal transducing histidine kinase"/>
    <property type="match status" value="1"/>
</dbReference>
<dbReference type="PROSITE" id="PS50113">
    <property type="entry name" value="PAC"/>
    <property type="match status" value="1"/>
</dbReference>
<dbReference type="SMART" id="SM00387">
    <property type="entry name" value="HATPase_c"/>
    <property type="match status" value="1"/>
</dbReference>
<evidence type="ECO:0000256" key="1">
    <source>
        <dbReference type="ARBA" id="ARBA00000085"/>
    </source>
</evidence>
<dbReference type="NCBIfam" id="TIGR00229">
    <property type="entry name" value="sensory_box"/>
    <property type="match status" value="1"/>
</dbReference>
<dbReference type="AlphaFoldDB" id="A0A0E4G9Z5"/>
<keyword evidence="8" id="KW-0902">Two-component regulatory system</keyword>
<dbReference type="InterPro" id="IPR035965">
    <property type="entry name" value="PAS-like_dom_sf"/>
</dbReference>
<keyword evidence="3" id="KW-0597">Phosphoprotein</keyword>
<dbReference type="Gene3D" id="3.30.565.10">
    <property type="entry name" value="Histidine kinase-like ATPase, C-terminal domain"/>
    <property type="match status" value="1"/>
</dbReference>
<evidence type="ECO:0000256" key="8">
    <source>
        <dbReference type="ARBA" id="ARBA00023012"/>
    </source>
</evidence>
<dbReference type="GO" id="GO:0000155">
    <property type="term" value="F:phosphorelay sensor kinase activity"/>
    <property type="evidence" value="ECO:0007669"/>
    <property type="project" value="InterPro"/>
</dbReference>
<evidence type="ECO:0000256" key="5">
    <source>
        <dbReference type="ARBA" id="ARBA00022741"/>
    </source>
</evidence>
<dbReference type="InterPro" id="IPR004358">
    <property type="entry name" value="Sig_transdc_His_kin-like_C"/>
</dbReference>
<dbReference type="SMART" id="SM00388">
    <property type="entry name" value="HisKA"/>
    <property type="match status" value="1"/>
</dbReference>
<keyword evidence="7" id="KW-0067">ATP-binding</keyword>
<evidence type="ECO:0000256" key="7">
    <source>
        <dbReference type="ARBA" id="ARBA00022840"/>
    </source>
</evidence>
<comment type="catalytic activity">
    <reaction evidence="1">
        <text>ATP + protein L-histidine = ADP + protein N-phospho-L-histidine.</text>
        <dbReference type="EC" id="2.7.13.3"/>
    </reaction>
</comment>
<evidence type="ECO:0000256" key="3">
    <source>
        <dbReference type="ARBA" id="ARBA00022553"/>
    </source>
</evidence>
<dbReference type="Pfam" id="PF02518">
    <property type="entry name" value="HATPase_c"/>
    <property type="match status" value="1"/>
</dbReference>
<keyword evidence="4" id="KW-0808">Transferase</keyword>
<evidence type="ECO:0000259" key="10">
    <source>
        <dbReference type="PROSITE" id="PS50112"/>
    </source>
</evidence>
<dbReference type="InterPro" id="IPR005467">
    <property type="entry name" value="His_kinase_dom"/>
</dbReference>
<dbReference type="CDD" id="cd00130">
    <property type="entry name" value="PAS"/>
    <property type="match status" value="1"/>
</dbReference>
<dbReference type="Pfam" id="PF00512">
    <property type="entry name" value="HisKA"/>
    <property type="match status" value="1"/>
</dbReference>
<keyword evidence="13" id="KW-1185">Reference proteome</keyword>
<dbReference type="InterPro" id="IPR036097">
    <property type="entry name" value="HisK_dim/P_sf"/>
</dbReference>
<feature type="domain" description="PAC" evidence="11">
    <location>
        <begin position="117"/>
        <end position="168"/>
    </location>
</feature>
<dbReference type="OrthoDB" id="9764522at2"/>
<dbReference type="SMART" id="SM00091">
    <property type="entry name" value="PAS"/>
    <property type="match status" value="1"/>
</dbReference>
<dbReference type="PRINTS" id="PR00344">
    <property type="entry name" value="BCTRLSENSOR"/>
</dbReference>
<dbReference type="EC" id="2.7.13.3" evidence="2"/>
<accession>A0A0E4G9Z5</accession>
<dbReference type="EMBL" id="CGIH01000013">
    <property type="protein sequence ID" value="CFX29703.1"/>
    <property type="molecule type" value="Genomic_DNA"/>
</dbReference>
<dbReference type="InterPro" id="IPR003594">
    <property type="entry name" value="HATPase_dom"/>
</dbReference>
<proteinExistence type="predicted"/>
<evidence type="ECO:0000256" key="6">
    <source>
        <dbReference type="ARBA" id="ARBA00022777"/>
    </source>
</evidence>
<evidence type="ECO:0000313" key="13">
    <source>
        <dbReference type="Proteomes" id="UP000045545"/>
    </source>
</evidence>
<dbReference type="PANTHER" id="PTHR43065:SF46">
    <property type="entry name" value="C4-DICARBOXYLATE TRANSPORT SENSOR PROTEIN DCTB"/>
    <property type="match status" value="1"/>
</dbReference>
<keyword evidence="6 12" id="KW-0418">Kinase</keyword>
<feature type="domain" description="PAS" evidence="10">
    <location>
        <begin position="44"/>
        <end position="114"/>
    </location>
</feature>
<evidence type="ECO:0000313" key="12">
    <source>
        <dbReference type="EMBL" id="CFX29703.1"/>
    </source>
</evidence>
<dbReference type="SUPFAM" id="SSF55874">
    <property type="entry name" value="ATPase domain of HSP90 chaperone/DNA topoisomerase II/histidine kinase"/>
    <property type="match status" value="1"/>
</dbReference>
<dbReference type="Gene3D" id="1.10.287.130">
    <property type="match status" value="1"/>
</dbReference>
<dbReference type="Gene3D" id="3.30.450.20">
    <property type="entry name" value="PAS domain"/>
    <property type="match status" value="1"/>
</dbReference>
<dbReference type="InterPro" id="IPR003661">
    <property type="entry name" value="HisK_dim/P_dom"/>
</dbReference>
<dbReference type="InterPro" id="IPR000700">
    <property type="entry name" value="PAS-assoc_C"/>
</dbReference>
<dbReference type="Proteomes" id="UP000045545">
    <property type="component" value="Unassembled WGS sequence"/>
</dbReference>